<proteinExistence type="predicted"/>
<dbReference type="EMBL" id="MUGX01000016">
    <property type="protein sequence ID" value="OXA86493.1"/>
    <property type="molecule type" value="Genomic_DNA"/>
</dbReference>
<organism evidence="3 5">
    <name type="scientific">Flavobacterium hibernum</name>
    <dbReference type="NCBI Taxonomy" id="37752"/>
    <lineage>
        <taxon>Bacteria</taxon>
        <taxon>Pseudomonadati</taxon>
        <taxon>Bacteroidota</taxon>
        <taxon>Flavobacteriia</taxon>
        <taxon>Flavobacteriales</taxon>
        <taxon>Flavobacteriaceae</taxon>
        <taxon>Flavobacterium</taxon>
    </lineage>
</organism>
<reference evidence="3 5" key="1">
    <citation type="submission" date="2015-01" db="EMBL/GenBank/DDBJ databases">
        <title>Genome of Flavobacterium hibernum DSM 12611.</title>
        <authorList>
            <person name="Stropko S.J."/>
            <person name="Pipes S.E."/>
            <person name="Newman J.D."/>
        </authorList>
    </citation>
    <scope>NUCLEOTIDE SEQUENCE [LARGE SCALE GENOMIC DNA]</scope>
    <source>
        <strain evidence="3 5">DSM 12611</strain>
    </source>
</reference>
<dbReference type="EMBL" id="JPRK01000015">
    <property type="protein sequence ID" value="KIO51504.1"/>
    <property type="molecule type" value="Genomic_DNA"/>
</dbReference>
<accession>A0A0D0EE03</accession>
<evidence type="ECO:0000313" key="5">
    <source>
        <dbReference type="Proteomes" id="UP000032061"/>
    </source>
</evidence>
<evidence type="ECO:0000256" key="2">
    <source>
        <dbReference type="SAM" id="SignalP"/>
    </source>
</evidence>
<protein>
    <recommendedName>
        <fullName evidence="7">Curlin associated repeat-containing protein</fullName>
    </recommendedName>
</protein>
<feature type="signal peptide" evidence="2">
    <location>
        <begin position="1"/>
        <end position="20"/>
    </location>
</feature>
<evidence type="ECO:0000313" key="3">
    <source>
        <dbReference type="EMBL" id="KIO51504.1"/>
    </source>
</evidence>
<evidence type="ECO:0000313" key="6">
    <source>
        <dbReference type="Proteomes" id="UP000198302"/>
    </source>
</evidence>
<dbReference type="STRING" id="37752.IW18_17845"/>
<dbReference type="OrthoDB" id="827845at2"/>
<gene>
    <name evidence="4" type="ORF">B0A73_14085</name>
    <name evidence="3" type="ORF">IW18_17845</name>
</gene>
<evidence type="ECO:0000313" key="4">
    <source>
        <dbReference type="EMBL" id="OXA86493.1"/>
    </source>
</evidence>
<feature type="region of interest" description="Disordered" evidence="1">
    <location>
        <begin position="145"/>
        <end position="167"/>
    </location>
</feature>
<feature type="chain" id="PRO_5002221188" description="Curlin associated repeat-containing protein" evidence="2">
    <location>
        <begin position="21"/>
        <end position="302"/>
    </location>
</feature>
<dbReference type="Proteomes" id="UP000032061">
    <property type="component" value="Unassembled WGS sequence"/>
</dbReference>
<sequence>MKKVILSISAMLFVSAIGTAQILPGTIAPNTSYVNQTGTSQDAYVDQIGTAQSSSIKQSNMHNQSDVYQGVLPGQMTAPLLGNISHDNLAEVWQNGKDNTAFISQNNWRNKAYQTQVGDNNDATIWQDETVVTYSLLTGNLKGEDTATQNQDGKHNKATIDQGTSGNPLPTAAVFTGMAALTTSVPASPHGKNNATQTQNGNYGLAYASQGGINNESNQTQTGGFFSSASNRNESNHFQFGKDNIADSSQTGYRNVENVLQEGNGNHSYSIQTAFSALSTGNESVVIQQGNSNLSNVNQSNH</sequence>
<reference evidence="4 6" key="2">
    <citation type="submission" date="2016-11" db="EMBL/GenBank/DDBJ databases">
        <title>Whole genomes of Flavobacteriaceae.</title>
        <authorList>
            <person name="Stine C."/>
            <person name="Li C."/>
            <person name="Tadesse D."/>
        </authorList>
    </citation>
    <scope>NUCLEOTIDE SEQUENCE [LARGE SCALE GENOMIC DNA]</scope>
    <source>
        <strain evidence="4 6">ATCC 51468</strain>
    </source>
</reference>
<evidence type="ECO:0008006" key="7">
    <source>
        <dbReference type="Google" id="ProtNLM"/>
    </source>
</evidence>
<dbReference type="RefSeq" id="WP_041519374.1">
    <property type="nucleotide sequence ID" value="NZ_JPRK01000015.1"/>
</dbReference>
<name>A0A0D0EE03_9FLAO</name>
<comment type="caution">
    <text evidence="3">The sequence shown here is derived from an EMBL/GenBank/DDBJ whole genome shotgun (WGS) entry which is preliminary data.</text>
</comment>
<keyword evidence="6" id="KW-1185">Reference proteome</keyword>
<dbReference type="Proteomes" id="UP000198302">
    <property type="component" value="Unassembled WGS sequence"/>
</dbReference>
<dbReference type="AlphaFoldDB" id="A0A0D0EE03"/>
<evidence type="ECO:0000256" key="1">
    <source>
        <dbReference type="SAM" id="MobiDB-lite"/>
    </source>
</evidence>
<keyword evidence="2" id="KW-0732">Signal</keyword>